<dbReference type="Gene3D" id="3.40.50.450">
    <property type="match status" value="1"/>
</dbReference>
<sequence length="168" mass="17822">MSTGEAGFCMKRIGVTGHRAIPDSVLGHVEDGLRAVLGDHDGPLEAFSSLAEGADQLFAAIALENGADLTVVIPSGDYEDAFEGAEALARYRGLKNRATQEVRMDFARSTDEAYYAAGTYIADSCDRLVAVWDGQPARGHGGTAEIVAYARALGKPVTVIWCEGVTRD</sequence>
<name>A0ABQ3SSH1_9ACTN</name>
<dbReference type="EMBL" id="BNEC01000005">
    <property type="protein sequence ID" value="GHI71074.1"/>
    <property type="molecule type" value="Genomic_DNA"/>
</dbReference>
<gene>
    <name evidence="1" type="ORF">Snoj_49920</name>
</gene>
<evidence type="ECO:0000313" key="2">
    <source>
        <dbReference type="Proteomes" id="UP000613974"/>
    </source>
</evidence>
<dbReference type="Proteomes" id="UP000613974">
    <property type="component" value="Unassembled WGS sequence"/>
</dbReference>
<protein>
    <submittedName>
        <fullName evidence="1">Uncharacterized protein</fullName>
    </submittedName>
</protein>
<evidence type="ECO:0000313" key="1">
    <source>
        <dbReference type="EMBL" id="GHI71074.1"/>
    </source>
</evidence>
<keyword evidence="2" id="KW-1185">Reference proteome</keyword>
<comment type="caution">
    <text evidence="1">The sequence shown here is derived from an EMBL/GenBank/DDBJ whole genome shotgun (WGS) entry which is preliminary data.</text>
</comment>
<accession>A0ABQ3SSH1</accession>
<dbReference type="SUPFAM" id="SSF102405">
    <property type="entry name" value="MCP/YpsA-like"/>
    <property type="match status" value="1"/>
</dbReference>
<organism evidence="1 2">
    <name type="scientific">Streptomyces nojiriensis</name>
    <dbReference type="NCBI Taxonomy" id="66374"/>
    <lineage>
        <taxon>Bacteria</taxon>
        <taxon>Bacillati</taxon>
        <taxon>Actinomycetota</taxon>
        <taxon>Actinomycetes</taxon>
        <taxon>Kitasatosporales</taxon>
        <taxon>Streptomycetaceae</taxon>
        <taxon>Streptomyces</taxon>
    </lineage>
</organism>
<reference evidence="2" key="1">
    <citation type="submission" date="2023-07" db="EMBL/GenBank/DDBJ databases">
        <title>Whole genome shotgun sequence of Streptomyces nojiriensis NBRC 13794.</title>
        <authorList>
            <person name="Komaki H."/>
            <person name="Tamura T."/>
        </authorList>
    </citation>
    <scope>NUCLEOTIDE SEQUENCE [LARGE SCALE GENOMIC DNA]</scope>
    <source>
        <strain evidence="2">NBRC 13794</strain>
    </source>
</reference>
<proteinExistence type="predicted"/>